<keyword evidence="3" id="KW-1185">Reference proteome</keyword>
<feature type="domain" description="DUF6532" evidence="1">
    <location>
        <begin position="8"/>
        <end position="93"/>
    </location>
</feature>
<comment type="caution">
    <text evidence="2">The sequence shown here is derived from an EMBL/GenBank/DDBJ whole genome shotgun (WGS) entry which is preliminary data.</text>
</comment>
<accession>A0AAD4BUR1</accession>
<evidence type="ECO:0000313" key="2">
    <source>
        <dbReference type="EMBL" id="KAF8440258.1"/>
    </source>
</evidence>
<feature type="non-terminal residue" evidence="2">
    <location>
        <position position="1"/>
    </location>
</feature>
<dbReference type="Proteomes" id="UP001194468">
    <property type="component" value="Unassembled WGS sequence"/>
</dbReference>
<dbReference type="EMBL" id="WHUW01000012">
    <property type="protein sequence ID" value="KAF8440258.1"/>
    <property type="molecule type" value="Genomic_DNA"/>
</dbReference>
<dbReference type="InterPro" id="IPR045341">
    <property type="entry name" value="DUF6532"/>
</dbReference>
<gene>
    <name evidence="2" type="ORF">L210DRAFT_865395</name>
</gene>
<dbReference type="Pfam" id="PF20149">
    <property type="entry name" value="DUF6532"/>
    <property type="match status" value="1"/>
</dbReference>
<protein>
    <recommendedName>
        <fullName evidence="1">DUF6532 domain-containing protein</fullName>
    </recommendedName>
</protein>
<organism evidence="2 3">
    <name type="scientific">Boletus edulis BED1</name>
    <dbReference type="NCBI Taxonomy" id="1328754"/>
    <lineage>
        <taxon>Eukaryota</taxon>
        <taxon>Fungi</taxon>
        <taxon>Dikarya</taxon>
        <taxon>Basidiomycota</taxon>
        <taxon>Agaricomycotina</taxon>
        <taxon>Agaricomycetes</taxon>
        <taxon>Agaricomycetidae</taxon>
        <taxon>Boletales</taxon>
        <taxon>Boletineae</taxon>
        <taxon>Boletaceae</taxon>
        <taxon>Boletoideae</taxon>
        <taxon>Boletus</taxon>
    </lineage>
</organism>
<proteinExistence type="predicted"/>
<evidence type="ECO:0000259" key="1">
    <source>
        <dbReference type="Pfam" id="PF20149"/>
    </source>
</evidence>
<evidence type="ECO:0000313" key="3">
    <source>
        <dbReference type="Proteomes" id="UP001194468"/>
    </source>
</evidence>
<name>A0AAD4BUR1_BOLED</name>
<reference evidence="2" key="2">
    <citation type="journal article" date="2020" name="Nat. Commun.">
        <title>Large-scale genome sequencing of mycorrhizal fungi provides insights into the early evolution of symbiotic traits.</title>
        <authorList>
            <person name="Miyauchi S."/>
            <person name="Kiss E."/>
            <person name="Kuo A."/>
            <person name="Drula E."/>
            <person name="Kohler A."/>
            <person name="Sanchez-Garcia M."/>
            <person name="Morin E."/>
            <person name="Andreopoulos B."/>
            <person name="Barry K.W."/>
            <person name="Bonito G."/>
            <person name="Buee M."/>
            <person name="Carver A."/>
            <person name="Chen C."/>
            <person name="Cichocki N."/>
            <person name="Clum A."/>
            <person name="Culley D."/>
            <person name="Crous P.W."/>
            <person name="Fauchery L."/>
            <person name="Girlanda M."/>
            <person name="Hayes R.D."/>
            <person name="Keri Z."/>
            <person name="LaButti K."/>
            <person name="Lipzen A."/>
            <person name="Lombard V."/>
            <person name="Magnuson J."/>
            <person name="Maillard F."/>
            <person name="Murat C."/>
            <person name="Nolan M."/>
            <person name="Ohm R.A."/>
            <person name="Pangilinan J."/>
            <person name="Pereira M.F."/>
            <person name="Perotto S."/>
            <person name="Peter M."/>
            <person name="Pfister S."/>
            <person name="Riley R."/>
            <person name="Sitrit Y."/>
            <person name="Stielow J.B."/>
            <person name="Szollosi G."/>
            <person name="Zifcakova L."/>
            <person name="Stursova M."/>
            <person name="Spatafora J.W."/>
            <person name="Tedersoo L."/>
            <person name="Vaario L.M."/>
            <person name="Yamada A."/>
            <person name="Yan M."/>
            <person name="Wang P."/>
            <person name="Xu J."/>
            <person name="Bruns T."/>
            <person name="Baldrian P."/>
            <person name="Vilgalys R."/>
            <person name="Dunand C."/>
            <person name="Henrissat B."/>
            <person name="Grigoriev I.V."/>
            <person name="Hibbett D."/>
            <person name="Nagy L.G."/>
            <person name="Martin F.M."/>
        </authorList>
    </citation>
    <scope>NUCLEOTIDE SEQUENCE</scope>
    <source>
        <strain evidence="2">BED1</strain>
    </source>
</reference>
<sequence>IFLRDGLDNEGHVNNLAHPALSGLIIDFFYTSPTSVGKLFPKVFTGEVPRVTVAMAATALKVVLDEVALGQGEVNFRVSTYSPVYAEILRLMSKCNTNKIHCAKMKALRKRWAELGR</sequence>
<reference evidence="2" key="1">
    <citation type="submission" date="2019-10" db="EMBL/GenBank/DDBJ databases">
        <authorList>
            <consortium name="DOE Joint Genome Institute"/>
            <person name="Kuo A."/>
            <person name="Miyauchi S."/>
            <person name="Kiss E."/>
            <person name="Drula E."/>
            <person name="Kohler A."/>
            <person name="Sanchez-Garcia M."/>
            <person name="Andreopoulos B."/>
            <person name="Barry K.W."/>
            <person name="Bonito G."/>
            <person name="Buee M."/>
            <person name="Carver A."/>
            <person name="Chen C."/>
            <person name="Cichocki N."/>
            <person name="Clum A."/>
            <person name="Culley D."/>
            <person name="Crous P.W."/>
            <person name="Fauchery L."/>
            <person name="Girlanda M."/>
            <person name="Hayes R."/>
            <person name="Keri Z."/>
            <person name="LaButti K."/>
            <person name="Lipzen A."/>
            <person name="Lombard V."/>
            <person name="Magnuson J."/>
            <person name="Maillard F."/>
            <person name="Morin E."/>
            <person name="Murat C."/>
            <person name="Nolan M."/>
            <person name="Ohm R."/>
            <person name="Pangilinan J."/>
            <person name="Pereira M."/>
            <person name="Perotto S."/>
            <person name="Peter M."/>
            <person name="Riley R."/>
            <person name="Sitrit Y."/>
            <person name="Stielow B."/>
            <person name="Szollosi G."/>
            <person name="Zifcakova L."/>
            <person name="Stursova M."/>
            <person name="Spatafora J.W."/>
            <person name="Tedersoo L."/>
            <person name="Vaario L.-M."/>
            <person name="Yamada A."/>
            <person name="Yan M."/>
            <person name="Wang P."/>
            <person name="Xu J."/>
            <person name="Bruns T."/>
            <person name="Baldrian P."/>
            <person name="Vilgalys R."/>
            <person name="Henrissat B."/>
            <person name="Grigoriev I.V."/>
            <person name="Hibbett D."/>
            <person name="Nagy L.G."/>
            <person name="Martin F.M."/>
        </authorList>
    </citation>
    <scope>NUCLEOTIDE SEQUENCE</scope>
    <source>
        <strain evidence="2">BED1</strain>
    </source>
</reference>
<dbReference type="AlphaFoldDB" id="A0AAD4BUR1"/>